<dbReference type="InterPro" id="IPR016181">
    <property type="entry name" value="Acyl_CoA_acyltransferase"/>
</dbReference>
<dbReference type="AlphaFoldDB" id="A0ABD3PWR2"/>
<organism evidence="1 2">
    <name type="scientific">Cyclotella cryptica</name>
    <dbReference type="NCBI Taxonomy" id="29204"/>
    <lineage>
        <taxon>Eukaryota</taxon>
        <taxon>Sar</taxon>
        <taxon>Stramenopiles</taxon>
        <taxon>Ochrophyta</taxon>
        <taxon>Bacillariophyta</taxon>
        <taxon>Coscinodiscophyceae</taxon>
        <taxon>Thalassiosirophycidae</taxon>
        <taxon>Stephanodiscales</taxon>
        <taxon>Stephanodiscaceae</taxon>
        <taxon>Cyclotella</taxon>
    </lineage>
</organism>
<keyword evidence="2" id="KW-1185">Reference proteome</keyword>
<dbReference type="SUPFAM" id="SSF55729">
    <property type="entry name" value="Acyl-CoA N-acyltransferases (Nat)"/>
    <property type="match status" value="1"/>
</dbReference>
<gene>
    <name evidence="1" type="ORF">HJC23_001573</name>
</gene>
<evidence type="ECO:0008006" key="3">
    <source>
        <dbReference type="Google" id="ProtNLM"/>
    </source>
</evidence>
<evidence type="ECO:0000313" key="2">
    <source>
        <dbReference type="Proteomes" id="UP001516023"/>
    </source>
</evidence>
<dbReference type="Proteomes" id="UP001516023">
    <property type="component" value="Unassembled WGS sequence"/>
</dbReference>
<sequence length="132" mass="15055">MDEQDDLSNLSYKTAWRTDDDVVRRDALELWQSMNVLPPGTEEDRLNSLCVVAYNGDELAAVSTVYIQYYASVRANVAWFRCLVNHGYRQHGVATELAFRCKVVIEEWSKANPFEKVMGFGTIVESPLLTNM</sequence>
<protein>
    <recommendedName>
        <fullName evidence="3">N-acetyltransferase domain-containing protein</fullName>
    </recommendedName>
</protein>
<accession>A0ABD3PWR2</accession>
<dbReference type="EMBL" id="JABMIG020000102">
    <property type="protein sequence ID" value="KAL3792455.1"/>
    <property type="molecule type" value="Genomic_DNA"/>
</dbReference>
<proteinExistence type="predicted"/>
<reference evidence="1 2" key="1">
    <citation type="journal article" date="2020" name="G3 (Bethesda)">
        <title>Improved Reference Genome for Cyclotella cryptica CCMP332, a Model for Cell Wall Morphogenesis, Salinity Adaptation, and Lipid Production in Diatoms (Bacillariophyta).</title>
        <authorList>
            <person name="Roberts W.R."/>
            <person name="Downey K.M."/>
            <person name="Ruck E.C."/>
            <person name="Traller J.C."/>
            <person name="Alverson A.J."/>
        </authorList>
    </citation>
    <scope>NUCLEOTIDE SEQUENCE [LARGE SCALE GENOMIC DNA]</scope>
    <source>
        <strain evidence="1 2">CCMP332</strain>
    </source>
</reference>
<name>A0ABD3PWR2_9STRA</name>
<evidence type="ECO:0000313" key="1">
    <source>
        <dbReference type="EMBL" id="KAL3792455.1"/>
    </source>
</evidence>
<comment type="caution">
    <text evidence="1">The sequence shown here is derived from an EMBL/GenBank/DDBJ whole genome shotgun (WGS) entry which is preliminary data.</text>
</comment>